<evidence type="ECO:0000313" key="2">
    <source>
        <dbReference type="Proteomes" id="UP000466931"/>
    </source>
</evidence>
<evidence type="ECO:0000313" key="1">
    <source>
        <dbReference type="EMBL" id="BBZ36030.1"/>
    </source>
</evidence>
<reference evidence="1" key="2">
    <citation type="submission" date="2020-02" db="EMBL/GenBank/DDBJ databases">
        <authorList>
            <person name="Matsumoto Y."/>
            <person name="Motooka D."/>
            <person name="Nakamura S."/>
        </authorList>
    </citation>
    <scope>NUCLEOTIDE SEQUENCE</scope>
    <source>
        <strain evidence="1">JCM 13671</strain>
    </source>
</reference>
<dbReference type="InterPro" id="IPR008972">
    <property type="entry name" value="Cupredoxin"/>
</dbReference>
<dbReference type="Proteomes" id="UP000466931">
    <property type="component" value="Chromosome"/>
</dbReference>
<sequence>MVIRLAAGALCAVMLAACGTEAATPPTGPAPPEASAEHSKAALQVTIKGGAVTPVNERLSATAGEPITLTVDSDAADELHVHAVPERTFDVAVGPEQHFEFTVEVPGRVEVELHHLHRTVAVIDVRP</sequence>
<dbReference type="PROSITE" id="PS51257">
    <property type="entry name" value="PROKAR_LIPOPROTEIN"/>
    <property type="match status" value="1"/>
</dbReference>
<protein>
    <submittedName>
        <fullName evidence="1">Uncharacterized protein</fullName>
    </submittedName>
</protein>
<dbReference type="RefSeq" id="WP_085151397.1">
    <property type="nucleotide sequence ID" value="NZ_AP022612.1"/>
</dbReference>
<dbReference type="AlphaFoldDB" id="A0A7I7Y2W0"/>
<accession>A0A7I7Y2W0</accession>
<dbReference type="OrthoDB" id="3748691at2"/>
<proteinExistence type="predicted"/>
<reference evidence="1" key="1">
    <citation type="journal article" date="2019" name="Emerg. Microbes Infect.">
        <title>Comprehensive subspecies identification of 175 nontuberculous mycobacteria species based on 7547 genomic profiles.</title>
        <authorList>
            <person name="Matsumoto Y."/>
            <person name="Kinjo T."/>
            <person name="Motooka D."/>
            <person name="Nabeya D."/>
            <person name="Jung N."/>
            <person name="Uechi K."/>
            <person name="Horii T."/>
            <person name="Iida T."/>
            <person name="Fujita J."/>
            <person name="Nakamura S."/>
        </authorList>
    </citation>
    <scope>NUCLEOTIDE SEQUENCE [LARGE SCALE GENOMIC DNA]</scope>
    <source>
        <strain evidence="1">JCM 13671</strain>
    </source>
</reference>
<dbReference type="SUPFAM" id="SSF49503">
    <property type="entry name" value="Cupredoxins"/>
    <property type="match status" value="1"/>
</dbReference>
<name>A0A7I7Y2W0_9MYCO</name>
<dbReference type="Gene3D" id="2.60.40.420">
    <property type="entry name" value="Cupredoxins - blue copper proteins"/>
    <property type="match status" value="1"/>
</dbReference>
<organism evidence="1 2">
    <name type="scientific">Mycolicibacterium confluentis</name>
    <dbReference type="NCBI Taxonomy" id="28047"/>
    <lineage>
        <taxon>Bacteria</taxon>
        <taxon>Bacillati</taxon>
        <taxon>Actinomycetota</taxon>
        <taxon>Actinomycetes</taxon>
        <taxon>Mycobacteriales</taxon>
        <taxon>Mycobacteriaceae</taxon>
        <taxon>Mycolicibacterium</taxon>
    </lineage>
</organism>
<keyword evidence="2" id="KW-1185">Reference proteome</keyword>
<gene>
    <name evidence="1" type="ORF">MCNF_46350</name>
</gene>
<dbReference type="EMBL" id="AP022612">
    <property type="protein sequence ID" value="BBZ36030.1"/>
    <property type="molecule type" value="Genomic_DNA"/>
</dbReference>